<dbReference type="PANTHER" id="PTHR47338">
    <property type="entry name" value="ZN(II)2CYS6 TRANSCRIPTION FACTOR (EUROFUNG)-RELATED"/>
    <property type="match status" value="1"/>
</dbReference>
<evidence type="ECO:0000256" key="6">
    <source>
        <dbReference type="SAM" id="MobiDB-lite"/>
    </source>
</evidence>
<comment type="subcellular location">
    <subcellularLocation>
        <location evidence="1">Nucleus</location>
    </subcellularLocation>
</comment>
<keyword evidence="3" id="KW-0805">Transcription regulation</keyword>
<sequence length="632" mass="71234">MVRATIACAWCRRSKIRCVHEGVSPCRNCLKAGRSEDGDCVLSPPRVSPRRTPKADHVSTPAVQSLTHQGGDLMDRTPHAVINYAVGNFRRLFPELGFLHTATFEASSQGDKSGRVLRAAIISLAFTSKPSGDHRVDIPEYATYVRGGLSSVLFDPPRLETVQALLIFSMFEWSKGCASNAWMMTGTAIRMMQSLEALRDSKFTDERQQEVHNRTFWGCFVMDRLILCGKYQSFALPVDQMPTPLPIGEEDFAFGQSTGPKIMARELNTSSSGHSDIDHHYSIMVRGFDIWSRILKWVINGGRRQPGMTSLTNCPWSQGSSWGDFHGEIQAWRQGQNKRVQYPHASVSACVSLGRAESFAMINLIYFVSLLFLNQEYIPFLPTAESEPQGPIDPPLLEAKAPDGWWSDRAMELFDSAQHITLMLRQLDENDCPLLTPYAGFCAFSAATMNIYESCFPRMNLNRSVKTVGRSVEDSMGYLRRFQNVWKMGERWVKTTERIQRLLTRASQDRQQFKAKTRDDFIALETYMQYARVSRADQDHPIDAIENVDMQNRGGYRRKESADEVPEVSSSGAPVLFPTSDPDLSADTTIDSQWNEDWPLWGHQEYVPFAIGGVPFDYNIDLGCFSTDANDA</sequence>
<comment type="caution">
    <text evidence="8">The sequence shown here is derived from an EMBL/GenBank/DDBJ whole genome shotgun (WGS) entry which is preliminary data.</text>
</comment>
<dbReference type="Proteomes" id="UP000824998">
    <property type="component" value="Unassembled WGS sequence"/>
</dbReference>
<keyword evidence="4" id="KW-0804">Transcription</keyword>
<reference evidence="8" key="1">
    <citation type="journal article" date="2021" name="IMA Fungus">
        <title>Genomic characterization of three marine fungi, including Emericellopsis atlantica sp. nov. with signatures of a generalist lifestyle and marine biomass degradation.</title>
        <authorList>
            <person name="Hagestad O.C."/>
            <person name="Hou L."/>
            <person name="Andersen J.H."/>
            <person name="Hansen E.H."/>
            <person name="Altermark B."/>
            <person name="Li C."/>
            <person name="Kuhnert E."/>
            <person name="Cox R.J."/>
            <person name="Crous P.W."/>
            <person name="Spatafora J.W."/>
            <person name="Lail K."/>
            <person name="Amirebrahimi M."/>
            <person name="Lipzen A."/>
            <person name="Pangilinan J."/>
            <person name="Andreopoulos W."/>
            <person name="Hayes R.D."/>
            <person name="Ng V."/>
            <person name="Grigoriev I.V."/>
            <person name="Jackson S.A."/>
            <person name="Sutton T.D.S."/>
            <person name="Dobson A.D.W."/>
            <person name="Rama T."/>
        </authorList>
    </citation>
    <scope>NUCLEOTIDE SEQUENCE</scope>
    <source>
        <strain evidence="8">TRa018bII</strain>
    </source>
</reference>
<evidence type="ECO:0000256" key="5">
    <source>
        <dbReference type="ARBA" id="ARBA00023242"/>
    </source>
</evidence>
<evidence type="ECO:0000256" key="1">
    <source>
        <dbReference type="ARBA" id="ARBA00004123"/>
    </source>
</evidence>
<dbReference type="SMART" id="SM00906">
    <property type="entry name" value="Fungal_trans"/>
    <property type="match status" value="1"/>
</dbReference>
<gene>
    <name evidence="8" type="ORF">BJ875DRAFT_243488</name>
</gene>
<dbReference type="GO" id="GO:0008270">
    <property type="term" value="F:zinc ion binding"/>
    <property type="evidence" value="ECO:0007669"/>
    <property type="project" value="InterPro"/>
</dbReference>
<keyword evidence="5" id="KW-0539">Nucleus</keyword>
<keyword evidence="9" id="KW-1185">Reference proteome</keyword>
<dbReference type="PANTHER" id="PTHR47338:SF19">
    <property type="entry name" value="ZN(II)2CYS6 TRANSCRIPTION FACTOR (EUROFUNG)"/>
    <property type="match status" value="1"/>
</dbReference>
<evidence type="ECO:0000256" key="2">
    <source>
        <dbReference type="ARBA" id="ARBA00022723"/>
    </source>
</evidence>
<keyword evidence="2" id="KW-0479">Metal-binding</keyword>
<dbReference type="OrthoDB" id="5370478at2759"/>
<evidence type="ECO:0000256" key="3">
    <source>
        <dbReference type="ARBA" id="ARBA00023015"/>
    </source>
</evidence>
<evidence type="ECO:0000256" key="4">
    <source>
        <dbReference type="ARBA" id="ARBA00023163"/>
    </source>
</evidence>
<dbReference type="InterPro" id="IPR001138">
    <property type="entry name" value="Zn2Cys6_DnaBD"/>
</dbReference>
<dbReference type="Gene3D" id="4.10.240.10">
    <property type="entry name" value="Zn(2)-C6 fungal-type DNA-binding domain"/>
    <property type="match status" value="1"/>
</dbReference>
<dbReference type="GO" id="GO:0003677">
    <property type="term" value="F:DNA binding"/>
    <property type="evidence" value="ECO:0007669"/>
    <property type="project" value="InterPro"/>
</dbReference>
<dbReference type="InterPro" id="IPR036864">
    <property type="entry name" value="Zn2-C6_fun-type_DNA-bd_sf"/>
</dbReference>
<dbReference type="CDD" id="cd12148">
    <property type="entry name" value="fungal_TF_MHR"/>
    <property type="match status" value="1"/>
</dbReference>
<dbReference type="InterPro" id="IPR050815">
    <property type="entry name" value="TF_fung"/>
</dbReference>
<dbReference type="SUPFAM" id="SSF57701">
    <property type="entry name" value="Zn2/Cys6 DNA-binding domain"/>
    <property type="match status" value="1"/>
</dbReference>
<dbReference type="PROSITE" id="PS50048">
    <property type="entry name" value="ZN2_CY6_FUNGAL_2"/>
    <property type="match status" value="1"/>
</dbReference>
<evidence type="ECO:0000313" key="8">
    <source>
        <dbReference type="EMBL" id="KAG9239123.1"/>
    </source>
</evidence>
<organism evidence="8 9">
    <name type="scientific">Amylocarpus encephaloides</name>
    <dbReference type="NCBI Taxonomy" id="45428"/>
    <lineage>
        <taxon>Eukaryota</taxon>
        <taxon>Fungi</taxon>
        <taxon>Dikarya</taxon>
        <taxon>Ascomycota</taxon>
        <taxon>Pezizomycotina</taxon>
        <taxon>Leotiomycetes</taxon>
        <taxon>Helotiales</taxon>
        <taxon>Helotiales incertae sedis</taxon>
        <taxon>Amylocarpus</taxon>
    </lineage>
</organism>
<dbReference type="AlphaFoldDB" id="A0A9P7YSE9"/>
<dbReference type="Pfam" id="PF04082">
    <property type="entry name" value="Fungal_trans"/>
    <property type="match status" value="1"/>
</dbReference>
<feature type="region of interest" description="Disordered" evidence="6">
    <location>
        <begin position="553"/>
        <end position="581"/>
    </location>
</feature>
<dbReference type="GO" id="GO:0000981">
    <property type="term" value="F:DNA-binding transcription factor activity, RNA polymerase II-specific"/>
    <property type="evidence" value="ECO:0007669"/>
    <property type="project" value="InterPro"/>
</dbReference>
<accession>A0A9P7YSE9</accession>
<dbReference type="GO" id="GO:0006351">
    <property type="term" value="P:DNA-templated transcription"/>
    <property type="evidence" value="ECO:0007669"/>
    <property type="project" value="InterPro"/>
</dbReference>
<feature type="region of interest" description="Disordered" evidence="6">
    <location>
        <begin position="44"/>
        <end position="70"/>
    </location>
</feature>
<dbReference type="EMBL" id="MU251361">
    <property type="protein sequence ID" value="KAG9239123.1"/>
    <property type="molecule type" value="Genomic_DNA"/>
</dbReference>
<evidence type="ECO:0000313" key="9">
    <source>
        <dbReference type="Proteomes" id="UP000824998"/>
    </source>
</evidence>
<dbReference type="CDD" id="cd00067">
    <property type="entry name" value="GAL4"/>
    <property type="match status" value="1"/>
</dbReference>
<feature type="domain" description="Zn(2)-C6 fungal-type" evidence="7">
    <location>
        <begin position="7"/>
        <end position="42"/>
    </location>
</feature>
<evidence type="ECO:0000259" key="7">
    <source>
        <dbReference type="PROSITE" id="PS50048"/>
    </source>
</evidence>
<proteinExistence type="predicted"/>
<dbReference type="SMART" id="SM00066">
    <property type="entry name" value="GAL4"/>
    <property type="match status" value="1"/>
</dbReference>
<dbReference type="GO" id="GO:0005634">
    <property type="term" value="C:nucleus"/>
    <property type="evidence" value="ECO:0007669"/>
    <property type="project" value="UniProtKB-SubCell"/>
</dbReference>
<name>A0A9P7YSE9_9HELO</name>
<protein>
    <submittedName>
        <fullName evidence="8">Fungal-specific transcription factor</fullName>
    </submittedName>
</protein>
<dbReference type="InterPro" id="IPR007219">
    <property type="entry name" value="XnlR_reg_dom"/>
</dbReference>